<dbReference type="InterPro" id="IPR001312">
    <property type="entry name" value="Hexokinase"/>
</dbReference>
<dbReference type="GO" id="GO:0005536">
    <property type="term" value="F:D-glucose binding"/>
    <property type="evidence" value="ECO:0007669"/>
    <property type="project" value="InterPro"/>
</dbReference>
<comment type="pathway">
    <text evidence="1">Carbohydrate degradation.</text>
</comment>
<proteinExistence type="predicted"/>
<dbReference type="GO" id="GO:0006006">
    <property type="term" value="P:glucose metabolic process"/>
    <property type="evidence" value="ECO:0007669"/>
    <property type="project" value="TreeGrafter"/>
</dbReference>
<dbReference type="GO" id="GO:0004340">
    <property type="term" value="F:glucokinase activity"/>
    <property type="evidence" value="ECO:0007669"/>
    <property type="project" value="TreeGrafter"/>
</dbReference>
<dbReference type="InterPro" id="IPR022673">
    <property type="entry name" value="Hexokinase_C"/>
</dbReference>
<dbReference type="Gene3D" id="3.40.367.20">
    <property type="match status" value="2"/>
</dbReference>
<dbReference type="GO" id="GO:0008865">
    <property type="term" value="F:fructokinase activity"/>
    <property type="evidence" value="ECO:0007669"/>
    <property type="project" value="TreeGrafter"/>
</dbReference>
<feature type="domain" description="Hexokinase C-terminal" evidence="4">
    <location>
        <begin position="209"/>
        <end position="260"/>
    </location>
</feature>
<dbReference type="InterPro" id="IPR043129">
    <property type="entry name" value="ATPase_NBD"/>
</dbReference>
<dbReference type="CDD" id="cd24000">
    <property type="entry name" value="ASKHA_NBD_HK"/>
    <property type="match status" value="1"/>
</dbReference>
<evidence type="ECO:0000259" key="4">
    <source>
        <dbReference type="Pfam" id="PF03727"/>
    </source>
</evidence>
<accession>A0A1J5HCM9</accession>
<comment type="pathway">
    <text evidence="2">Carbohydrate metabolism.</text>
</comment>
<dbReference type="GO" id="GO:0005524">
    <property type="term" value="F:ATP binding"/>
    <property type="evidence" value="ECO:0007669"/>
    <property type="project" value="InterPro"/>
</dbReference>
<sequence>MIKNINQAVPLFSNNQLKLITNKFLNELHNAVKENSSSISYLTNPPPSSIIHNDEIFQVMIVGGSVFEKTLVQKKGKNINILQLIKSHVPVFDSKNTFLDFIYQNTDLSVQYVAINFTYPIRPVFENNLLDGVLIKATKEHSFKGLIDKIIGKEISQYVKQKSGENILFTLANDTICLLLAGINKDHSFIAGGIIGTGINFGFYNKKEFVNLESGNFNGFPQTKTGLQIDKESNNPNYQLFEKEVSGQYLYKHFNVITKQIKDNISLSSTSQLNDFALGKNGVNTLIAQRLFERSASLVACQIAGTYHHLNQVQLTFVMEGSIFWTGWNYKKMVEEHLVLLGIPQNTVRFIKIEHSNILGAAKLVCGI</sequence>
<evidence type="ECO:0000313" key="5">
    <source>
        <dbReference type="EMBL" id="OIP82195.1"/>
    </source>
</evidence>
<keyword evidence="3" id="KW-0324">Glycolysis</keyword>
<evidence type="ECO:0000256" key="1">
    <source>
        <dbReference type="ARBA" id="ARBA00004921"/>
    </source>
</evidence>
<dbReference type="Pfam" id="PF03727">
    <property type="entry name" value="Hexokinase_2"/>
    <property type="match status" value="2"/>
</dbReference>
<dbReference type="PANTHER" id="PTHR19443">
    <property type="entry name" value="HEXOKINASE"/>
    <property type="match status" value="1"/>
</dbReference>
<dbReference type="Proteomes" id="UP000183758">
    <property type="component" value="Unassembled WGS sequence"/>
</dbReference>
<organism evidence="5 6">
    <name type="scientific">Candidatus Roizmanbacteria bacterium CG2_30_33_16</name>
    <dbReference type="NCBI Taxonomy" id="1805340"/>
    <lineage>
        <taxon>Bacteria</taxon>
        <taxon>Candidatus Roizmaniibacteriota</taxon>
    </lineage>
</organism>
<dbReference type="EMBL" id="MNZM01000121">
    <property type="protein sequence ID" value="OIP82195.1"/>
    <property type="molecule type" value="Genomic_DNA"/>
</dbReference>
<evidence type="ECO:0000256" key="2">
    <source>
        <dbReference type="ARBA" id="ARBA00005007"/>
    </source>
</evidence>
<reference evidence="5 6" key="1">
    <citation type="journal article" date="2016" name="Environ. Microbiol.">
        <title>Genomic resolution of a cold subsurface aquifer community provides metabolic insights for novel microbes adapted to high CO concentrations.</title>
        <authorList>
            <person name="Probst A.J."/>
            <person name="Castelle C.J."/>
            <person name="Singh A."/>
            <person name="Brown C.T."/>
            <person name="Anantharaman K."/>
            <person name="Sharon I."/>
            <person name="Hug L.A."/>
            <person name="Burstein D."/>
            <person name="Emerson J.B."/>
            <person name="Thomas B.C."/>
            <person name="Banfield J.F."/>
        </authorList>
    </citation>
    <scope>NUCLEOTIDE SEQUENCE [LARGE SCALE GENOMIC DNA]</scope>
    <source>
        <strain evidence="5">CG2_30_33_16</strain>
    </source>
</reference>
<evidence type="ECO:0000313" key="6">
    <source>
        <dbReference type="Proteomes" id="UP000183758"/>
    </source>
</evidence>
<name>A0A1J5HCM9_9BACT</name>
<gene>
    <name evidence="5" type="ORF">AUK04_05070</name>
</gene>
<comment type="caution">
    <text evidence="5">The sequence shown here is derived from an EMBL/GenBank/DDBJ whole genome shotgun (WGS) entry which is preliminary data.</text>
</comment>
<protein>
    <recommendedName>
        <fullName evidence="4">Hexokinase C-terminal domain-containing protein</fullName>
    </recommendedName>
</protein>
<dbReference type="GO" id="GO:0006096">
    <property type="term" value="P:glycolytic process"/>
    <property type="evidence" value="ECO:0007669"/>
    <property type="project" value="UniProtKB-KW"/>
</dbReference>
<feature type="domain" description="Hexokinase C-terminal" evidence="4">
    <location>
        <begin position="287"/>
        <end position="364"/>
    </location>
</feature>
<dbReference type="SUPFAM" id="SSF53067">
    <property type="entry name" value="Actin-like ATPase domain"/>
    <property type="match status" value="2"/>
</dbReference>
<dbReference type="PANTHER" id="PTHR19443:SF16">
    <property type="entry name" value="HEXOKINASE TYPE 1-RELATED"/>
    <property type="match status" value="1"/>
</dbReference>
<dbReference type="AlphaFoldDB" id="A0A1J5HCM9"/>
<dbReference type="GO" id="GO:0001678">
    <property type="term" value="P:intracellular glucose homeostasis"/>
    <property type="evidence" value="ECO:0007669"/>
    <property type="project" value="InterPro"/>
</dbReference>
<evidence type="ECO:0000256" key="3">
    <source>
        <dbReference type="ARBA" id="ARBA00023152"/>
    </source>
</evidence>